<protein>
    <submittedName>
        <fullName evidence="1">Uncharacterized protein</fullName>
    </submittedName>
</protein>
<reference evidence="1 2" key="1">
    <citation type="submission" date="2018-06" db="EMBL/GenBank/DDBJ databases">
        <authorList>
            <consortium name="Pathogen Informatics"/>
            <person name="Doyle S."/>
        </authorList>
    </citation>
    <scope>NUCLEOTIDE SEQUENCE [LARGE SCALE GENOMIC DNA]</scope>
    <source>
        <strain evidence="1 2">NCTC8985</strain>
    </source>
</reference>
<accession>A0A376TN14</accession>
<dbReference type="AlphaFoldDB" id="A0A376TN14"/>
<name>A0A376TN14_ECOLX</name>
<dbReference type="EMBL" id="UGCO01000001">
    <property type="protein sequence ID" value="STI78173.1"/>
    <property type="molecule type" value="Genomic_DNA"/>
</dbReference>
<dbReference type="Proteomes" id="UP000254405">
    <property type="component" value="Unassembled WGS sequence"/>
</dbReference>
<sequence length="269" mass="30568">MREASIDKSEARQKLILAEQKHQSAVDSALVLAKTYQKLPTSMQHDLDIEDTSWHSELCGLQFDNVLNANSQTLNGMKERYCKPARTGRVEDTGHELVAKQVNEALEAFLCGGIARDKLWTFPHYLASAYNDDAQKIAAVIDQNPGRYLSLVALDNVTFEQVHKISEILPWKKAPIAIYLLDEAQDLRRETSELVQVVLSNPDKHGYSQAAYETRLQDLENTVASQEVSVNAAESALKVLESFRNDWSRHYEQYGKHWRDCLTNGSWLY</sequence>
<organism evidence="1 2">
    <name type="scientific">Escherichia coli</name>
    <dbReference type="NCBI Taxonomy" id="562"/>
    <lineage>
        <taxon>Bacteria</taxon>
        <taxon>Pseudomonadati</taxon>
        <taxon>Pseudomonadota</taxon>
        <taxon>Gammaproteobacteria</taxon>
        <taxon>Enterobacterales</taxon>
        <taxon>Enterobacteriaceae</taxon>
        <taxon>Escherichia</taxon>
    </lineage>
</organism>
<proteinExistence type="predicted"/>
<evidence type="ECO:0000313" key="2">
    <source>
        <dbReference type="Proteomes" id="UP000254405"/>
    </source>
</evidence>
<evidence type="ECO:0000313" key="1">
    <source>
        <dbReference type="EMBL" id="STI78173.1"/>
    </source>
</evidence>
<gene>
    <name evidence="1" type="ORF">NCTC8985_03494</name>
</gene>